<proteinExistence type="predicted"/>
<accession>A0A0F9P0M0</accession>
<evidence type="ECO:0000313" key="1">
    <source>
        <dbReference type="EMBL" id="KKN25310.1"/>
    </source>
</evidence>
<name>A0A0F9P0M0_9ZZZZ</name>
<protein>
    <submittedName>
        <fullName evidence="1">Uncharacterized protein</fullName>
    </submittedName>
</protein>
<gene>
    <name evidence="1" type="ORF">LCGC14_0886000</name>
</gene>
<reference evidence="1" key="1">
    <citation type="journal article" date="2015" name="Nature">
        <title>Complex archaea that bridge the gap between prokaryotes and eukaryotes.</title>
        <authorList>
            <person name="Spang A."/>
            <person name="Saw J.H."/>
            <person name="Jorgensen S.L."/>
            <person name="Zaremba-Niedzwiedzka K."/>
            <person name="Martijn J."/>
            <person name="Lind A.E."/>
            <person name="van Eijk R."/>
            <person name="Schleper C."/>
            <person name="Guy L."/>
            <person name="Ettema T.J."/>
        </authorList>
    </citation>
    <scope>NUCLEOTIDE SEQUENCE</scope>
</reference>
<dbReference type="AlphaFoldDB" id="A0A0F9P0M0"/>
<sequence length="71" mass="8355">MLRVTYNTLYKNFLIIDFNVSFKNPEYESYTPKYSFLNTQPKQIKILSEFLGLTSTKSLNISLSYIFLSIN</sequence>
<dbReference type="EMBL" id="LAZR01002811">
    <property type="protein sequence ID" value="KKN25310.1"/>
    <property type="molecule type" value="Genomic_DNA"/>
</dbReference>
<organism evidence="1">
    <name type="scientific">marine sediment metagenome</name>
    <dbReference type="NCBI Taxonomy" id="412755"/>
    <lineage>
        <taxon>unclassified sequences</taxon>
        <taxon>metagenomes</taxon>
        <taxon>ecological metagenomes</taxon>
    </lineage>
</organism>
<comment type="caution">
    <text evidence="1">The sequence shown here is derived from an EMBL/GenBank/DDBJ whole genome shotgun (WGS) entry which is preliminary data.</text>
</comment>